<evidence type="ECO:0000313" key="5">
    <source>
        <dbReference type="Proteomes" id="UP000799539"/>
    </source>
</evidence>
<evidence type="ECO:0000256" key="1">
    <source>
        <dbReference type="ARBA" id="ARBA00011891"/>
    </source>
</evidence>
<gene>
    <name evidence="4" type="ORF">CERZMDRAFT_48918</name>
</gene>
<reference evidence="4" key="1">
    <citation type="journal article" date="2020" name="Stud. Mycol.">
        <title>101 Dothideomycetes genomes: a test case for predicting lifestyles and emergence of pathogens.</title>
        <authorList>
            <person name="Haridas S."/>
            <person name="Albert R."/>
            <person name="Binder M."/>
            <person name="Bloem J."/>
            <person name="Labutti K."/>
            <person name="Salamov A."/>
            <person name="Andreopoulos B."/>
            <person name="Baker S."/>
            <person name="Barry K."/>
            <person name="Bills G."/>
            <person name="Bluhm B."/>
            <person name="Cannon C."/>
            <person name="Castanera R."/>
            <person name="Culley D."/>
            <person name="Daum C."/>
            <person name="Ezra D."/>
            <person name="Gonzalez J."/>
            <person name="Henrissat B."/>
            <person name="Kuo A."/>
            <person name="Liang C."/>
            <person name="Lipzen A."/>
            <person name="Lutzoni F."/>
            <person name="Magnuson J."/>
            <person name="Mondo S."/>
            <person name="Nolan M."/>
            <person name="Ohm R."/>
            <person name="Pangilinan J."/>
            <person name="Park H.-J."/>
            <person name="Ramirez L."/>
            <person name="Alfaro M."/>
            <person name="Sun H."/>
            <person name="Tritt A."/>
            <person name="Yoshinaga Y."/>
            <person name="Zwiers L.-H."/>
            <person name="Turgeon B."/>
            <person name="Goodwin S."/>
            <person name="Spatafora J."/>
            <person name="Crous P."/>
            <person name="Grigoriev I."/>
        </authorList>
    </citation>
    <scope>NUCLEOTIDE SEQUENCE</scope>
    <source>
        <strain evidence="4">SCOH1-5</strain>
    </source>
</reference>
<evidence type="ECO:0000259" key="3">
    <source>
        <dbReference type="Pfam" id="PF15508"/>
    </source>
</evidence>
<proteinExistence type="predicted"/>
<dbReference type="GO" id="GO:0017040">
    <property type="term" value="F:N-acylsphingosine amidohydrolase activity"/>
    <property type="evidence" value="ECO:0007669"/>
    <property type="project" value="UniProtKB-EC"/>
</dbReference>
<protein>
    <recommendedName>
        <fullName evidence="1">ceramidase</fullName>
        <ecNumber evidence="1">3.5.1.23</ecNumber>
    </recommendedName>
</protein>
<evidence type="ECO:0000313" key="4">
    <source>
        <dbReference type="EMBL" id="KAF2208538.1"/>
    </source>
</evidence>
<feature type="domain" description="Acid ceramidase N-terminal" evidence="3">
    <location>
        <begin position="9"/>
        <end position="69"/>
    </location>
</feature>
<dbReference type="EC" id="3.5.1.23" evidence="1"/>
<accession>A0A6A6F236</accession>
<dbReference type="AlphaFoldDB" id="A0A6A6F236"/>
<dbReference type="EMBL" id="ML992693">
    <property type="protein sequence ID" value="KAF2208538.1"/>
    <property type="molecule type" value="Genomic_DNA"/>
</dbReference>
<keyword evidence="5" id="KW-1185">Reference proteome</keyword>
<dbReference type="OrthoDB" id="5273684at2759"/>
<feature type="region of interest" description="Disordered" evidence="2">
    <location>
        <begin position="292"/>
        <end position="339"/>
    </location>
</feature>
<name>A0A6A6F236_9PEZI</name>
<feature type="compositionally biased region" description="Basic and acidic residues" evidence="2">
    <location>
        <begin position="314"/>
        <end position="330"/>
    </location>
</feature>
<dbReference type="Pfam" id="PF15508">
    <property type="entry name" value="NAAA-beta"/>
    <property type="match status" value="1"/>
</dbReference>
<organism evidence="4 5">
    <name type="scientific">Cercospora zeae-maydis SCOH1-5</name>
    <dbReference type="NCBI Taxonomy" id="717836"/>
    <lineage>
        <taxon>Eukaryota</taxon>
        <taxon>Fungi</taxon>
        <taxon>Dikarya</taxon>
        <taxon>Ascomycota</taxon>
        <taxon>Pezizomycotina</taxon>
        <taxon>Dothideomycetes</taxon>
        <taxon>Dothideomycetidae</taxon>
        <taxon>Mycosphaerellales</taxon>
        <taxon>Mycosphaerellaceae</taxon>
        <taxon>Cercospora</taxon>
    </lineage>
</organism>
<dbReference type="InterPro" id="IPR029130">
    <property type="entry name" value="Acid_ceramidase_N"/>
</dbReference>
<sequence length="434" mass="49888">MLRTRYPDTPPKFLIDLSLPPEQRYLEVCAAFREEVNGLISLFDEVVGGFLYGVPLKWVHFVSRMLVRKVYEKEENRELKGISQATGVPMYLLVCFNVLLDLFMGCSSGGAAVKDGDTSKMLHFRTLDWGMPSLRKVVVQLDFQKEKGGPVVASSLTYAGYVGVLTGVKKELSMSLNFRPYRVEKGQLWADTRYYWHLFMVLIGQRRSISSELRQFLLPRKKKHRWQSELREEWMTWTYRDVVSAMSCVDKEKKAKKTTACYLCFSDGTQTTVIEKDYRTAVTRSSKEIIVVTNTDQNRPDSTDSQNSTAALKGKQDNAKRQEVSTEKNDSNGPEQDSTGMCALLREAKERQQCAEDNYHGLRMKKGGWWGTEEVQRLVTEKEVIELVQKYPTTNEETHFACVMDAKRGSVAWCRRWVKPISGTWMAQHRSETR</sequence>
<dbReference type="PANTHER" id="PTHR28583:SF1">
    <property type="entry name" value="ACID CERAMIDASE"/>
    <property type="match status" value="1"/>
</dbReference>
<evidence type="ECO:0000256" key="2">
    <source>
        <dbReference type="SAM" id="MobiDB-lite"/>
    </source>
</evidence>
<dbReference type="PANTHER" id="PTHR28583">
    <property type="entry name" value="ACID AMIDASE"/>
    <property type="match status" value="1"/>
</dbReference>
<dbReference type="Proteomes" id="UP000799539">
    <property type="component" value="Unassembled WGS sequence"/>
</dbReference>